<dbReference type="InterPro" id="IPR012347">
    <property type="entry name" value="Ferritin-like"/>
</dbReference>
<name>B8CZP8_HALOH</name>
<dbReference type="InterPro" id="IPR009078">
    <property type="entry name" value="Ferritin-like_SF"/>
</dbReference>
<keyword evidence="2" id="KW-1185">Reference proteome</keyword>
<dbReference type="CDD" id="cd00657">
    <property type="entry name" value="Ferritin_like"/>
    <property type="match status" value="1"/>
</dbReference>
<dbReference type="EMBL" id="CP001098">
    <property type="protein sequence ID" value="ACL68778.1"/>
    <property type="molecule type" value="Genomic_DNA"/>
</dbReference>
<dbReference type="OrthoDB" id="1723264at2"/>
<evidence type="ECO:0000313" key="2">
    <source>
        <dbReference type="Proteomes" id="UP000000719"/>
    </source>
</evidence>
<proteinExistence type="predicted"/>
<dbReference type="HOGENOM" id="CLU_146008_0_0_9"/>
<dbReference type="SUPFAM" id="SSF47240">
    <property type="entry name" value="Ferritin-like"/>
    <property type="match status" value="1"/>
</dbReference>
<protein>
    <recommendedName>
        <fullName evidence="3">Ferritin-like domain-containing protein</fullName>
    </recommendedName>
</protein>
<dbReference type="eggNOG" id="COG1633">
    <property type="taxonomic scope" value="Bacteria"/>
</dbReference>
<dbReference type="AlphaFoldDB" id="B8CZP8"/>
<dbReference type="Proteomes" id="UP000000719">
    <property type="component" value="Chromosome"/>
</dbReference>
<dbReference type="KEGG" id="hor:Hore_00150"/>
<organism evidence="1 2">
    <name type="scientific">Halothermothrix orenii (strain H 168 / OCM 544 / DSM 9562)</name>
    <dbReference type="NCBI Taxonomy" id="373903"/>
    <lineage>
        <taxon>Bacteria</taxon>
        <taxon>Bacillati</taxon>
        <taxon>Bacillota</taxon>
        <taxon>Clostridia</taxon>
        <taxon>Halanaerobiales</taxon>
        <taxon>Halothermotrichaceae</taxon>
        <taxon>Halothermothrix</taxon>
    </lineage>
</organism>
<gene>
    <name evidence="1" type="ordered locus">Hore_00150</name>
</gene>
<sequence>MVEDSKLLKWLNWFYTLELAQTDLYLNQAKGSKDRYMARVLIKLGEIEKTHALRFSDIIVKLGGKPTRIGALFSYLSGYIPGRLTPYIGTVNLFYVNYMMETIAIRDYKGLIKKINPKRKYRKELLDILVENLIDEDLHRSWFKDRRESLLNLKK</sequence>
<reference evidence="1 2" key="1">
    <citation type="journal article" date="2009" name="PLoS ONE">
        <title>Genome analysis of the anaerobic thermohalophilic bacterium Halothermothrix orenii.</title>
        <authorList>
            <person name="Mavromatis K."/>
            <person name="Ivanova N."/>
            <person name="Anderson I."/>
            <person name="Lykidis A."/>
            <person name="Hooper S.D."/>
            <person name="Sun H."/>
            <person name="Kunin V."/>
            <person name="Lapidus A."/>
            <person name="Hugenholtz P."/>
            <person name="Patel B."/>
            <person name="Kyrpides N.C."/>
        </authorList>
    </citation>
    <scope>NUCLEOTIDE SEQUENCE [LARGE SCALE GENOMIC DNA]</scope>
    <source>
        <strain evidence="2">H 168 / OCM 544 / DSM 9562</strain>
    </source>
</reference>
<accession>B8CZP8</accession>
<dbReference type="Pfam" id="PF03232">
    <property type="entry name" value="COQ7"/>
    <property type="match status" value="1"/>
</dbReference>
<evidence type="ECO:0000313" key="1">
    <source>
        <dbReference type="EMBL" id="ACL68778.1"/>
    </source>
</evidence>
<evidence type="ECO:0008006" key="3">
    <source>
        <dbReference type="Google" id="ProtNLM"/>
    </source>
</evidence>
<dbReference type="Gene3D" id="1.20.1260.10">
    <property type="match status" value="1"/>
</dbReference>